<dbReference type="PANTHER" id="PTHR15237">
    <property type="entry name" value="DNA REPAIR PROTEIN RAD9"/>
    <property type="match status" value="1"/>
</dbReference>
<organism evidence="2 3">
    <name type="scientific">Dioszegia hungarica</name>
    <dbReference type="NCBI Taxonomy" id="4972"/>
    <lineage>
        <taxon>Eukaryota</taxon>
        <taxon>Fungi</taxon>
        <taxon>Dikarya</taxon>
        <taxon>Basidiomycota</taxon>
        <taxon>Agaricomycotina</taxon>
        <taxon>Tremellomycetes</taxon>
        <taxon>Tremellales</taxon>
        <taxon>Bulleribasidiaceae</taxon>
        <taxon>Dioszegia</taxon>
    </lineage>
</organism>
<feature type="region of interest" description="Disordered" evidence="1">
    <location>
        <begin position="339"/>
        <end position="722"/>
    </location>
</feature>
<dbReference type="AlphaFoldDB" id="A0AA38LRV6"/>
<comment type="caution">
    <text evidence="2">The sequence shown here is derived from an EMBL/GenBank/DDBJ whole genome shotgun (WGS) entry which is preliminary data.</text>
</comment>
<protein>
    <submittedName>
        <fullName evidence="2">Rad9-domain-containing protein</fullName>
    </submittedName>
</protein>
<evidence type="ECO:0000313" key="2">
    <source>
        <dbReference type="EMBL" id="KAI9632938.1"/>
    </source>
</evidence>
<sequence length="722" mass="79009">MEASINERHLKDFVRLLQCASRYGEELCIHANKDHWELAVTNSSKSAFCLFKLQPRFFSRYKALGTPSEQRKGVKYKLLVKSVLAVVSKTSTTASIERLDLKIYDPTGNLRARSSSASASSGTVGDTTGSNLSHHFDDDYHEEINMRGSVLVVRLVCKHGVTKKHTLNLGSTDFDRAIVDPDSTPSSFTISARTLRNWLDHFSLTSNSGSSAHNPARAENQLGWMFGKNEVRLKSWAGSDKDLCTEIKVDVAEFGTDREGQDRYWVEQERVDLTLPMKEFRATLQLADSMSIDLTIAFSESSQPLTMVYTGGEEDDFDIFCAIATMACDAFPVDLGRPAANGQAPAPPPVGGLDPKGRRIVSDLTEDGHPQRPGPEQAEGSVQRQRSQTPSRRTSRLELTPSNRVGSERPAVVYNSQPTQAQGWRSSQVGNGVGSSQLGHGGGAGSSQVGNGEPGLGDVGEPLFLANSQEEQDEPMPAQSQRMTQEEALQRAGISQADVDSFLNEADAEDDEEWNKARQAQQLAGKAEPEMPGPDDWDDADLQHEGGRFEADNSVFDDMSFNPPSSMPTTIPRHPGPPPRLSPAKRAYTSPTRQPLPAKTSTRSERLPTRSPPTRVERGRSAQSVRDSTGAGPSGRASLSRSRSPLKVTPIARMQARVRSQTEEEREEMGGVEVGPSRSSEREMRTPPTGQGAMLQGDDQDDDEEMAQSQRSPDGFQAFFDD</sequence>
<dbReference type="GO" id="GO:0030896">
    <property type="term" value="C:checkpoint clamp complex"/>
    <property type="evidence" value="ECO:0007669"/>
    <property type="project" value="InterPro"/>
</dbReference>
<gene>
    <name evidence="2" type="ORF">MKK02DRAFT_40312</name>
</gene>
<dbReference type="RefSeq" id="XP_052942715.1">
    <property type="nucleotide sequence ID" value="XM_053091048.1"/>
</dbReference>
<dbReference type="SUPFAM" id="SSF55979">
    <property type="entry name" value="DNA clamp"/>
    <property type="match status" value="1"/>
</dbReference>
<evidence type="ECO:0000313" key="3">
    <source>
        <dbReference type="Proteomes" id="UP001164286"/>
    </source>
</evidence>
<proteinExistence type="predicted"/>
<dbReference type="InterPro" id="IPR046938">
    <property type="entry name" value="DNA_clamp_sf"/>
</dbReference>
<dbReference type="Pfam" id="PF04139">
    <property type="entry name" value="Rad9"/>
    <property type="match status" value="1"/>
</dbReference>
<dbReference type="PANTHER" id="PTHR15237:SF0">
    <property type="entry name" value="CELL CYCLE CHECKPOINT CONTROL PROTEIN"/>
    <property type="match status" value="1"/>
</dbReference>
<dbReference type="Proteomes" id="UP001164286">
    <property type="component" value="Unassembled WGS sequence"/>
</dbReference>
<reference evidence="2" key="1">
    <citation type="journal article" date="2022" name="G3 (Bethesda)">
        <title>High quality genome of the basidiomycete yeast Dioszegia hungarica PDD-24b-2 isolated from cloud water.</title>
        <authorList>
            <person name="Jarrige D."/>
            <person name="Haridas S."/>
            <person name="Bleykasten-Grosshans C."/>
            <person name="Joly M."/>
            <person name="Nadalig T."/>
            <person name="Sancelme M."/>
            <person name="Vuilleumier S."/>
            <person name="Grigoriev I.V."/>
            <person name="Amato P."/>
            <person name="Bringel F."/>
        </authorList>
    </citation>
    <scope>NUCLEOTIDE SEQUENCE</scope>
    <source>
        <strain evidence="2">PDD-24b-2</strain>
    </source>
</reference>
<feature type="compositionally biased region" description="Basic and acidic residues" evidence="1">
    <location>
        <begin position="355"/>
        <end position="370"/>
    </location>
</feature>
<dbReference type="InterPro" id="IPR007268">
    <property type="entry name" value="Rad9/Ddc1"/>
</dbReference>
<dbReference type="GO" id="GO:0071479">
    <property type="term" value="P:cellular response to ionizing radiation"/>
    <property type="evidence" value="ECO:0007669"/>
    <property type="project" value="TreeGrafter"/>
</dbReference>
<name>A0AA38LRV6_9TREE</name>
<feature type="compositionally biased region" description="Low complexity" evidence="1">
    <location>
        <begin position="426"/>
        <end position="438"/>
    </location>
</feature>
<dbReference type="EMBL" id="JAKWFO010000013">
    <property type="protein sequence ID" value="KAI9632938.1"/>
    <property type="molecule type" value="Genomic_DNA"/>
</dbReference>
<keyword evidence="3" id="KW-1185">Reference proteome</keyword>
<accession>A0AA38LRV6</accession>
<dbReference type="GO" id="GO:0000076">
    <property type="term" value="P:DNA replication checkpoint signaling"/>
    <property type="evidence" value="ECO:0007669"/>
    <property type="project" value="TreeGrafter"/>
</dbReference>
<evidence type="ECO:0000256" key="1">
    <source>
        <dbReference type="SAM" id="MobiDB-lite"/>
    </source>
</evidence>
<dbReference type="GO" id="GO:0006281">
    <property type="term" value="P:DNA repair"/>
    <property type="evidence" value="ECO:0007669"/>
    <property type="project" value="TreeGrafter"/>
</dbReference>
<dbReference type="GO" id="GO:0031573">
    <property type="term" value="P:mitotic intra-S DNA damage checkpoint signaling"/>
    <property type="evidence" value="ECO:0007669"/>
    <property type="project" value="TreeGrafter"/>
</dbReference>
<dbReference type="Gene3D" id="3.70.10.10">
    <property type="match status" value="1"/>
</dbReference>
<feature type="compositionally biased region" description="Polar residues" evidence="1">
    <location>
        <begin position="414"/>
        <end position="425"/>
    </location>
</feature>
<feature type="compositionally biased region" description="Low complexity" evidence="1">
    <location>
        <begin position="383"/>
        <end position="392"/>
    </location>
</feature>
<dbReference type="GeneID" id="77730253"/>
<feature type="compositionally biased region" description="Basic and acidic residues" evidence="1">
    <location>
        <begin position="541"/>
        <end position="551"/>
    </location>
</feature>